<gene>
    <name evidence="2" type="ORF">EVG15_02360</name>
</gene>
<dbReference type="AlphaFoldDB" id="A0A519BPW3"/>
<dbReference type="PANTHER" id="PTHR34203">
    <property type="entry name" value="METHYLTRANSFERASE, FKBM FAMILY PROTEIN"/>
    <property type="match status" value="1"/>
</dbReference>
<dbReference type="InterPro" id="IPR052514">
    <property type="entry name" value="SAM-dependent_MTase"/>
</dbReference>
<feature type="domain" description="Methyltransferase FkbM" evidence="1">
    <location>
        <begin position="294"/>
        <end position="442"/>
    </location>
</feature>
<evidence type="ECO:0000259" key="1">
    <source>
        <dbReference type="Pfam" id="PF05050"/>
    </source>
</evidence>
<dbReference type="InterPro" id="IPR029063">
    <property type="entry name" value="SAM-dependent_MTases_sf"/>
</dbReference>
<name>A0A519BPW3_9DELT</name>
<keyword evidence="2" id="KW-0808">Transferase</keyword>
<dbReference type="Pfam" id="PF05050">
    <property type="entry name" value="Methyltransf_21"/>
    <property type="match status" value="1"/>
</dbReference>
<dbReference type="GO" id="GO:0032259">
    <property type="term" value="P:methylation"/>
    <property type="evidence" value="ECO:0007669"/>
    <property type="project" value="UniProtKB-KW"/>
</dbReference>
<organism evidence="2 3">
    <name type="scientific">Candidatus Acididesulfobacter diazotrophicus</name>
    <dbReference type="NCBI Taxonomy" id="2597226"/>
    <lineage>
        <taxon>Bacteria</taxon>
        <taxon>Deltaproteobacteria</taxon>
        <taxon>Candidatus Acidulodesulfobacterales</taxon>
        <taxon>Candidatus Acididesulfobacter</taxon>
    </lineage>
</organism>
<dbReference type="EMBL" id="SGBB01000002">
    <property type="protein sequence ID" value="RZD19300.1"/>
    <property type="molecule type" value="Genomic_DNA"/>
</dbReference>
<dbReference type="Gene3D" id="3.40.50.150">
    <property type="entry name" value="Vaccinia Virus protein VP39"/>
    <property type="match status" value="1"/>
</dbReference>
<dbReference type="Proteomes" id="UP000319296">
    <property type="component" value="Unassembled WGS sequence"/>
</dbReference>
<reference evidence="2 3" key="1">
    <citation type="journal article" date="2019" name="ISME J.">
        <title>Insights into ecological role of a new deltaproteobacterial order Candidatus Acidulodesulfobacterales by metagenomics and metatranscriptomics.</title>
        <authorList>
            <person name="Tan S."/>
            <person name="Liu J."/>
            <person name="Fang Y."/>
            <person name="Hedlund B.P."/>
            <person name="Lian Z.H."/>
            <person name="Huang L.Y."/>
            <person name="Li J.T."/>
            <person name="Huang L.N."/>
            <person name="Li W.J."/>
            <person name="Jiang H.C."/>
            <person name="Dong H.L."/>
            <person name="Shu W.S."/>
        </authorList>
    </citation>
    <scope>NUCLEOTIDE SEQUENCE [LARGE SCALE GENOMIC DNA]</scope>
    <source>
        <strain evidence="2">AP1</strain>
    </source>
</reference>
<sequence>MSHTQDLLKEASGEIKNYLQKQLNKIYIDKDRIYFAQLFIDAGKGFSEEESIKLQYGKCYEKNLGIIEINFDLSSFENIYSIRFDPLNGPVIIRISSVQVTLDNGNILAAEFKQINRSYNDINADYFFHDDPIYLIKIDKFKKVKKINIVVNYLSTVKDISVLHEQTQDKSYTLFGKLSSLETLIEFIQEAQKLDWLYKILSDNSSKETFDWFIKYRFAYLVLQEDAYSIFPPKLTRLDFAKAENNVQKLSENEYKIKDLLYSGAIGEAIGDFYFNKYIYQDIVKPNSNDIILDIGAYAGDTALYFSQYIDEKGMIFAFEPFEENYNLLTKNIKLNKLEKKIIPIKKGIGHSNESSTMIGSSAGAFIDYETNTGFKIDMITIDKFVEDYNINRVSFIKMDIEGSELEAIKGANDTIKKFAPQLAISIYHKGNDIIDIPEYLLSIDNQYKFYLKHISTSWVDTVLYAYCIK</sequence>
<evidence type="ECO:0000313" key="3">
    <source>
        <dbReference type="Proteomes" id="UP000319296"/>
    </source>
</evidence>
<keyword evidence="2" id="KW-0489">Methyltransferase</keyword>
<accession>A0A519BPW3</accession>
<evidence type="ECO:0000313" key="2">
    <source>
        <dbReference type="EMBL" id="RZD19300.1"/>
    </source>
</evidence>
<comment type="caution">
    <text evidence="2">The sequence shown here is derived from an EMBL/GenBank/DDBJ whole genome shotgun (WGS) entry which is preliminary data.</text>
</comment>
<dbReference type="GO" id="GO:0008168">
    <property type="term" value="F:methyltransferase activity"/>
    <property type="evidence" value="ECO:0007669"/>
    <property type="project" value="UniProtKB-KW"/>
</dbReference>
<dbReference type="NCBIfam" id="TIGR01444">
    <property type="entry name" value="fkbM_fam"/>
    <property type="match status" value="1"/>
</dbReference>
<proteinExistence type="predicted"/>
<dbReference type="PANTHER" id="PTHR34203:SF15">
    <property type="entry name" value="SLL1173 PROTEIN"/>
    <property type="match status" value="1"/>
</dbReference>
<dbReference type="SUPFAM" id="SSF53335">
    <property type="entry name" value="S-adenosyl-L-methionine-dependent methyltransferases"/>
    <property type="match status" value="1"/>
</dbReference>
<protein>
    <submittedName>
        <fullName evidence="2">FkbM family methyltransferase</fullName>
    </submittedName>
</protein>
<dbReference type="InterPro" id="IPR006342">
    <property type="entry name" value="FkbM_mtfrase"/>
</dbReference>